<evidence type="ECO:0008006" key="3">
    <source>
        <dbReference type="Google" id="ProtNLM"/>
    </source>
</evidence>
<organism evidence="1 2">
    <name type="scientific">Fusarium ambrosium</name>
    <dbReference type="NCBI Taxonomy" id="131363"/>
    <lineage>
        <taxon>Eukaryota</taxon>
        <taxon>Fungi</taxon>
        <taxon>Dikarya</taxon>
        <taxon>Ascomycota</taxon>
        <taxon>Pezizomycotina</taxon>
        <taxon>Sordariomycetes</taxon>
        <taxon>Hypocreomycetidae</taxon>
        <taxon>Hypocreales</taxon>
        <taxon>Nectriaceae</taxon>
        <taxon>Fusarium</taxon>
        <taxon>Fusarium solani species complex</taxon>
    </lineage>
</organism>
<accession>A0A428UYB4</accession>
<keyword evidence="2" id="KW-1185">Reference proteome</keyword>
<dbReference type="PANTHER" id="PTHR37538:SF4">
    <property type="entry name" value="PITSLRE SERINE_THREONINE-PROTEIN KINASE CDC2L1"/>
    <property type="match status" value="1"/>
</dbReference>
<evidence type="ECO:0000313" key="1">
    <source>
        <dbReference type="EMBL" id="RSM19227.1"/>
    </source>
</evidence>
<proteinExistence type="predicted"/>
<protein>
    <recommendedName>
        <fullName evidence="3">BTB domain-containing protein</fullName>
    </recommendedName>
</protein>
<name>A0A428UYB4_9HYPO</name>
<dbReference type="EMBL" id="NIZV01000014">
    <property type="protein sequence ID" value="RSM19227.1"/>
    <property type="molecule type" value="Genomic_DNA"/>
</dbReference>
<evidence type="ECO:0000313" key="2">
    <source>
        <dbReference type="Proteomes" id="UP000288429"/>
    </source>
</evidence>
<dbReference type="AlphaFoldDB" id="A0A428UYB4"/>
<gene>
    <name evidence="1" type="ORF">CDV31_001903</name>
</gene>
<sequence length="437" mass="49630">MSTPVPTVEDGTLSPYVGTVMALIFNNNYVWVHGRLIRKFPNFAARFEDNQLKMKPAPQGTAHIVVHYLYTGCYEGLKALGTREVDKIKYHFKMGVHVYDLAREYNLYHLEDMATDELQCLAPKLQLGTIITVLDEQEFTHTKISSWLREYITGEVMRVRKSATTDAIRVMGDDMKHNRPITGIICETVARLGLENQRLRRSLEKRVAPLVTMSAFSSSSSQPTISGFPFLNTTNRYMSFWTLVSHYITSKCRPTPWYPLGESHQDGLLTHDPPSLPPSETLVLQPMTRERLTKDRRGGLVVLGRVRDRPDKIFFGQPRMGIWWNSLLAIKKIDSKTKLEVRGQGHELLTGEVLELWEARHVGKGAHMDRHLEVMLGLVNTMRAGHSEARVLAGIYIVRDHMGGAGRNIVDRLFPVLKLRSELGVLVYHLGMDSDVI</sequence>
<reference evidence="1 2" key="1">
    <citation type="submission" date="2017-06" db="EMBL/GenBank/DDBJ databases">
        <title>Cmopartive genomic analysis of Ambrosia Fusariam Clade fungi.</title>
        <authorList>
            <person name="Stajich J.E."/>
            <person name="Carrillo J."/>
            <person name="Kijimoto T."/>
            <person name="Eskalen A."/>
            <person name="O'Donnell K."/>
            <person name="Kasson M."/>
        </authorList>
    </citation>
    <scope>NUCLEOTIDE SEQUENCE [LARGE SCALE GENOMIC DNA]</scope>
    <source>
        <strain evidence="1 2">NRRL 20438</strain>
    </source>
</reference>
<dbReference type="Proteomes" id="UP000288429">
    <property type="component" value="Unassembled WGS sequence"/>
</dbReference>
<comment type="caution">
    <text evidence="1">The sequence shown here is derived from an EMBL/GenBank/DDBJ whole genome shotgun (WGS) entry which is preliminary data.</text>
</comment>
<dbReference type="PANTHER" id="PTHR37538">
    <property type="entry name" value="BTB DOMAIN-CONTAINING PROTEIN"/>
    <property type="match status" value="1"/>
</dbReference>